<evidence type="ECO:0008006" key="2">
    <source>
        <dbReference type="Google" id="ProtNLM"/>
    </source>
</evidence>
<sequence length="626" mass="65638">MRQTFEERYPGLNPATYAALVAWWEQNDARGYGTAALWPDLSGHGNDLVQATAANQPSIVGTVGGVAGRIRSSDGTDDFLTQRDLASVTLTAAASGSNGIQVADSVHLDQGTGAFTLSCKRNLASYIVAAILMEKHDGTTGYRLSTVVTTGYLKLEINDTTYTSNAAPAITGNTEHEFTVTASPGVTNTTVTFYCDGIIVGTAQTATNETTTDNAVSFYAMGTDAIRTAGIDKGNIVYNRALTAAQVLSLYTTGEVDPSDKWGAFNVYVSDFSAGVDGWTGIRMTAAGNIDGIGGQDNNLRGTLSGGANSHILNKVVSSTRFTDTASTARLRLYIYIPSANAAVDGFAISRGTNWLTGYSYTESGSGCATDVWIEVDVDNSLFNGTLTVYVLDGTNYNTVNADGDLIYVRAVIVDQKGATLALEPIGIRSDAWYDSSTNALDASYPAAGCTPTPDPAPNFNLTGSFTYWEWLKPSDGQPAADQVLFAKGEYATPNYGYSLKLKTTGKLEAIVSSNGTTATGKITGSAIYADGVQTSFNMVAVAYDASAQTVTFYNNGSPVASSNLGGGGPPASIKDVYRKFTLGASSVPLLYYAGSKGGGGLMSRALSAAETQRIFLIDAPTYGLL</sequence>
<dbReference type="Gene3D" id="2.60.120.200">
    <property type="match status" value="2"/>
</dbReference>
<protein>
    <recommendedName>
        <fullName evidence="2">Lectin/glucanase superfamily protein</fullName>
    </recommendedName>
</protein>
<dbReference type="AlphaFoldDB" id="A0A6H1ZIB4"/>
<accession>A0A6H1ZIB4</accession>
<name>A0A6H1ZIB4_9ZZZZ</name>
<dbReference type="SUPFAM" id="SSF49899">
    <property type="entry name" value="Concanavalin A-like lectins/glucanases"/>
    <property type="match status" value="2"/>
</dbReference>
<proteinExistence type="predicted"/>
<gene>
    <name evidence="1" type="ORF">TM448A00615_0010</name>
</gene>
<evidence type="ECO:0000313" key="1">
    <source>
        <dbReference type="EMBL" id="QJA47171.1"/>
    </source>
</evidence>
<organism evidence="1">
    <name type="scientific">viral metagenome</name>
    <dbReference type="NCBI Taxonomy" id="1070528"/>
    <lineage>
        <taxon>unclassified sequences</taxon>
        <taxon>metagenomes</taxon>
        <taxon>organismal metagenomes</taxon>
    </lineage>
</organism>
<dbReference type="InterPro" id="IPR013320">
    <property type="entry name" value="ConA-like_dom_sf"/>
</dbReference>
<reference evidence="1" key="1">
    <citation type="submission" date="2020-03" db="EMBL/GenBank/DDBJ databases">
        <title>The deep terrestrial virosphere.</title>
        <authorList>
            <person name="Holmfeldt K."/>
            <person name="Nilsson E."/>
            <person name="Simone D."/>
            <person name="Lopez-Fernandez M."/>
            <person name="Wu X."/>
            <person name="de Brujin I."/>
            <person name="Lundin D."/>
            <person name="Andersson A."/>
            <person name="Bertilsson S."/>
            <person name="Dopson M."/>
        </authorList>
    </citation>
    <scope>NUCLEOTIDE SEQUENCE</scope>
    <source>
        <strain evidence="1">TM448A00615</strain>
    </source>
</reference>
<dbReference type="EMBL" id="MT144034">
    <property type="protein sequence ID" value="QJA47171.1"/>
    <property type="molecule type" value="Genomic_DNA"/>
</dbReference>